<evidence type="ECO:0000313" key="2">
    <source>
        <dbReference type="EMBL" id="KAF2795917.1"/>
    </source>
</evidence>
<dbReference type="AlphaFoldDB" id="A0A6A6XK17"/>
<feature type="region of interest" description="Disordered" evidence="1">
    <location>
        <begin position="159"/>
        <end position="179"/>
    </location>
</feature>
<reference evidence="2" key="1">
    <citation type="journal article" date="2020" name="Stud. Mycol.">
        <title>101 Dothideomycetes genomes: a test case for predicting lifestyles and emergence of pathogens.</title>
        <authorList>
            <person name="Haridas S."/>
            <person name="Albert R."/>
            <person name="Binder M."/>
            <person name="Bloem J."/>
            <person name="Labutti K."/>
            <person name="Salamov A."/>
            <person name="Andreopoulos B."/>
            <person name="Baker S."/>
            <person name="Barry K."/>
            <person name="Bills G."/>
            <person name="Bluhm B."/>
            <person name="Cannon C."/>
            <person name="Castanera R."/>
            <person name="Culley D."/>
            <person name="Daum C."/>
            <person name="Ezra D."/>
            <person name="Gonzalez J."/>
            <person name="Henrissat B."/>
            <person name="Kuo A."/>
            <person name="Liang C."/>
            <person name="Lipzen A."/>
            <person name="Lutzoni F."/>
            <person name="Magnuson J."/>
            <person name="Mondo S."/>
            <person name="Nolan M."/>
            <person name="Ohm R."/>
            <person name="Pangilinan J."/>
            <person name="Park H.-J."/>
            <person name="Ramirez L."/>
            <person name="Alfaro M."/>
            <person name="Sun H."/>
            <person name="Tritt A."/>
            <person name="Yoshinaga Y."/>
            <person name="Zwiers L.-H."/>
            <person name="Turgeon B."/>
            <person name="Goodwin S."/>
            <person name="Spatafora J."/>
            <person name="Crous P."/>
            <person name="Grigoriev I."/>
        </authorList>
    </citation>
    <scope>NUCLEOTIDE SEQUENCE</scope>
    <source>
        <strain evidence="2">CBS 109.77</strain>
    </source>
</reference>
<proteinExistence type="predicted"/>
<evidence type="ECO:0000313" key="3">
    <source>
        <dbReference type="Proteomes" id="UP000799757"/>
    </source>
</evidence>
<dbReference type="Proteomes" id="UP000799757">
    <property type="component" value="Unassembled WGS sequence"/>
</dbReference>
<accession>A0A6A6XK17</accession>
<name>A0A6A6XK17_9PLEO</name>
<protein>
    <submittedName>
        <fullName evidence="2">Uncharacterized protein</fullName>
    </submittedName>
</protein>
<evidence type="ECO:0000256" key="1">
    <source>
        <dbReference type="SAM" id="MobiDB-lite"/>
    </source>
</evidence>
<keyword evidence="3" id="KW-1185">Reference proteome</keyword>
<feature type="compositionally biased region" description="Basic residues" evidence="1">
    <location>
        <begin position="170"/>
        <end position="179"/>
    </location>
</feature>
<gene>
    <name evidence="2" type="ORF">K505DRAFT_359744</name>
</gene>
<organism evidence="2 3">
    <name type="scientific">Melanomma pulvis-pyrius CBS 109.77</name>
    <dbReference type="NCBI Taxonomy" id="1314802"/>
    <lineage>
        <taxon>Eukaryota</taxon>
        <taxon>Fungi</taxon>
        <taxon>Dikarya</taxon>
        <taxon>Ascomycota</taxon>
        <taxon>Pezizomycotina</taxon>
        <taxon>Dothideomycetes</taxon>
        <taxon>Pleosporomycetidae</taxon>
        <taxon>Pleosporales</taxon>
        <taxon>Melanommataceae</taxon>
        <taxon>Melanomma</taxon>
    </lineage>
</organism>
<sequence length="179" mass="19605">MLSRSSAASNVLMSSFVDGELATPFSHSLGLLPMSMSPHDILCVSSSNPTVDCGLRVIESRFSKHPSIHSPSKKVPSNYPHDAGIPKMLARAVSHLSTPLRVPVSIPFHRFSSATADEVANIGEFAADSSRFLVALASRSDAYGFRDIRGSKQLQHRRRCRLEDEVSPHPLHRKSKYVA</sequence>
<dbReference type="EMBL" id="MU001844">
    <property type="protein sequence ID" value="KAF2795917.1"/>
    <property type="molecule type" value="Genomic_DNA"/>
</dbReference>